<dbReference type="Proteomes" id="UP000008332">
    <property type="component" value="Plasmid unnamed1"/>
</dbReference>
<reference evidence="3" key="1">
    <citation type="submission" date="2006-02" db="EMBL/GenBank/DDBJ databases">
        <title>Complete sequence of plasmid 1 of Rhodoferax ferrireducens DSM 15236.</title>
        <authorList>
            <person name="Copeland A."/>
            <person name="Lucas S."/>
            <person name="Lapidus A."/>
            <person name="Barry K."/>
            <person name="Detter J.C."/>
            <person name="Glavina del Rio T."/>
            <person name="Hammon N."/>
            <person name="Israni S."/>
            <person name="Pitluck S."/>
            <person name="Brettin T."/>
            <person name="Bruce D."/>
            <person name="Han C."/>
            <person name="Tapia R."/>
            <person name="Gilna P."/>
            <person name="Kiss H."/>
            <person name="Schmutz J."/>
            <person name="Larimer F."/>
            <person name="Land M."/>
            <person name="Kyrpides N."/>
            <person name="Ivanova N."/>
            <person name="Richardson P."/>
        </authorList>
    </citation>
    <scope>NUCLEOTIDE SEQUENCE [LARGE SCALE GENOMIC DNA]</scope>
    <source>
        <strain evidence="3">ATCC BAA-621 / DSM 15236 / T118</strain>
        <plasmid evidence="3">Plasmid pDSM15236</plasmid>
    </source>
</reference>
<geneLocation type="plasmid" evidence="3">
    <name>pDSM15236</name>
</geneLocation>
<protein>
    <submittedName>
        <fullName evidence="2">UBA/THIF-type NAD/FAD binding fold</fullName>
    </submittedName>
</protein>
<name>Q21Q54_ALBFT</name>
<dbReference type="InterPro" id="IPR035985">
    <property type="entry name" value="Ubiquitin-activating_enz"/>
</dbReference>
<dbReference type="InterPro" id="IPR000594">
    <property type="entry name" value="ThiF_NAD_FAD-bd"/>
</dbReference>
<dbReference type="NCBIfam" id="TIGR03736">
    <property type="entry name" value="PRTRC_ThiF"/>
    <property type="match status" value="1"/>
</dbReference>
<dbReference type="RefSeq" id="WP_011458648.1">
    <property type="nucleotide sequence ID" value="NC_007901.1"/>
</dbReference>
<evidence type="ECO:0000313" key="2">
    <source>
        <dbReference type="EMBL" id="ABD72091.1"/>
    </source>
</evidence>
<evidence type="ECO:0000259" key="1">
    <source>
        <dbReference type="Pfam" id="PF00899"/>
    </source>
</evidence>
<dbReference type="OrthoDB" id="5298642at2"/>
<dbReference type="GO" id="GO:0008641">
    <property type="term" value="F:ubiquitin-like modifier activating enzyme activity"/>
    <property type="evidence" value="ECO:0007669"/>
    <property type="project" value="InterPro"/>
</dbReference>
<dbReference type="KEGG" id="rfr:Rfer_4405"/>
<accession>Q21Q54</accession>
<dbReference type="GO" id="GO:0016779">
    <property type="term" value="F:nucleotidyltransferase activity"/>
    <property type="evidence" value="ECO:0007669"/>
    <property type="project" value="TreeGrafter"/>
</dbReference>
<evidence type="ECO:0000313" key="3">
    <source>
        <dbReference type="Proteomes" id="UP000008332"/>
    </source>
</evidence>
<keyword evidence="2" id="KW-0614">Plasmid</keyword>
<dbReference type="PANTHER" id="PTHR10953">
    <property type="entry name" value="UBIQUITIN-ACTIVATING ENZYME E1"/>
    <property type="match status" value="1"/>
</dbReference>
<dbReference type="HOGENOM" id="CLU_070016_0_0_4"/>
<organism evidence="2 3">
    <name type="scientific">Albidiferax ferrireducens (strain ATCC BAA-621 / DSM 15236 / T118)</name>
    <name type="common">Rhodoferax ferrireducens</name>
    <dbReference type="NCBI Taxonomy" id="338969"/>
    <lineage>
        <taxon>Bacteria</taxon>
        <taxon>Pseudomonadati</taxon>
        <taxon>Pseudomonadota</taxon>
        <taxon>Betaproteobacteria</taxon>
        <taxon>Burkholderiales</taxon>
        <taxon>Comamonadaceae</taxon>
        <taxon>Rhodoferax</taxon>
    </lineage>
</organism>
<keyword evidence="3" id="KW-1185">Reference proteome</keyword>
<dbReference type="EMBL" id="CP000268">
    <property type="protein sequence ID" value="ABD72091.1"/>
    <property type="molecule type" value="Genomic_DNA"/>
</dbReference>
<dbReference type="PROSITE" id="PS51257">
    <property type="entry name" value="PROKAR_LIPOPROTEIN"/>
    <property type="match status" value="1"/>
</dbReference>
<dbReference type="PANTHER" id="PTHR10953:SF247">
    <property type="entry name" value="SLL6053 PROTEIN"/>
    <property type="match status" value="1"/>
</dbReference>
<dbReference type="eggNOG" id="COG0476">
    <property type="taxonomic scope" value="Bacteria"/>
</dbReference>
<dbReference type="InterPro" id="IPR022500">
    <property type="entry name" value="PRTRC_ThiF"/>
</dbReference>
<dbReference type="GO" id="GO:0004792">
    <property type="term" value="F:thiosulfate-cyanide sulfurtransferase activity"/>
    <property type="evidence" value="ECO:0007669"/>
    <property type="project" value="TreeGrafter"/>
</dbReference>
<dbReference type="InterPro" id="IPR045886">
    <property type="entry name" value="ThiF/MoeB/HesA"/>
</dbReference>
<gene>
    <name evidence="2" type="ordered locus">Rfer_4405</name>
</gene>
<dbReference type="Gene3D" id="3.40.50.720">
    <property type="entry name" value="NAD(P)-binding Rossmann-like Domain"/>
    <property type="match status" value="1"/>
</dbReference>
<sequence>MSTYKIPSAFLAKPVNVAVIGAGGTGSAVIACLAQMCVALEALGAPGLDVTVIDDDRVSPANIGRQAFAPCDVGQFKASVLVNRVNQTFGLDWDAKNERLAVLPARHNYDMPRIYIGCVDTRKARQAIKSHWEASSNSGFNGTAWWLDCGNTAHSGQVILGVLTEGVVELPSAGHLFPEMVDASLDASDDMPSCSLPEALAKQDLFTNRTIADTAMNLLWKLFRYGETDVHGAFVNLQTMRTNPLPIDPIAWARMGYAAEVEEEA</sequence>
<dbReference type="SUPFAM" id="SSF69572">
    <property type="entry name" value="Activating enzymes of the ubiquitin-like proteins"/>
    <property type="match status" value="1"/>
</dbReference>
<dbReference type="AlphaFoldDB" id="Q21Q54"/>
<dbReference type="GO" id="GO:0005737">
    <property type="term" value="C:cytoplasm"/>
    <property type="evidence" value="ECO:0007669"/>
    <property type="project" value="TreeGrafter"/>
</dbReference>
<feature type="domain" description="THIF-type NAD/FAD binding fold" evidence="1">
    <location>
        <begin position="15"/>
        <end position="131"/>
    </location>
</feature>
<proteinExistence type="predicted"/>
<dbReference type="Pfam" id="PF00899">
    <property type="entry name" value="ThiF"/>
    <property type="match status" value="1"/>
</dbReference>